<proteinExistence type="predicted"/>
<feature type="region of interest" description="Disordered" evidence="1">
    <location>
        <begin position="118"/>
        <end position="212"/>
    </location>
</feature>
<evidence type="ECO:0000313" key="3">
    <source>
        <dbReference type="Proteomes" id="UP000311382"/>
    </source>
</evidence>
<feature type="compositionally biased region" description="Basic and acidic residues" evidence="1">
    <location>
        <begin position="118"/>
        <end position="134"/>
    </location>
</feature>
<organism evidence="2 3">
    <name type="scientific">Rhodotorula diobovata</name>
    <dbReference type="NCBI Taxonomy" id="5288"/>
    <lineage>
        <taxon>Eukaryota</taxon>
        <taxon>Fungi</taxon>
        <taxon>Dikarya</taxon>
        <taxon>Basidiomycota</taxon>
        <taxon>Pucciniomycotina</taxon>
        <taxon>Microbotryomycetes</taxon>
        <taxon>Sporidiobolales</taxon>
        <taxon>Sporidiobolaceae</taxon>
        <taxon>Rhodotorula</taxon>
    </lineage>
</organism>
<accession>A0A5C5FMI1</accession>
<keyword evidence="3" id="KW-1185">Reference proteome</keyword>
<gene>
    <name evidence="2" type="ORF">DMC30DRAFT_137862</name>
</gene>
<comment type="caution">
    <text evidence="2">The sequence shown here is derived from an EMBL/GenBank/DDBJ whole genome shotgun (WGS) entry which is preliminary data.</text>
</comment>
<sequence length="231" mass="26486">MCDEVKAARTCVSSAPVPPPSLKSCLDFFPPVSLEDGCIGSPSLLCPVPCGHRALHQHRRCLEAAARLRHRRRKRHRRQPQGRARRCRRLTERLKTELATAETHLGWQLQRAAEEEQHATKMRLREEKRQRAAEAQRLAAEVQSQAEDQHEDSERQVEVEGVEEERKRAEVLRKREDRKRKKLQRAAEKAQKDNARVVKGGSKRNKVKGPLFQAAVKDADEAQAGDVSRHW</sequence>
<evidence type="ECO:0000313" key="2">
    <source>
        <dbReference type="EMBL" id="TNY17164.1"/>
    </source>
</evidence>
<dbReference type="EMBL" id="SOZI01000235">
    <property type="protein sequence ID" value="TNY17164.1"/>
    <property type="molecule type" value="Genomic_DNA"/>
</dbReference>
<feature type="compositionally biased region" description="Basic and acidic residues" evidence="1">
    <location>
        <begin position="185"/>
        <end position="196"/>
    </location>
</feature>
<feature type="compositionally biased region" description="Basic and acidic residues" evidence="1">
    <location>
        <begin position="152"/>
        <end position="175"/>
    </location>
</feature>
<dbReference type="AlphaFoldDB" id="A0A5C5FMI1"/>
<protein>
    <submittedName>
        <fullName evidence="2">Uncharacterized protein</fullName>
    </submittedName>
</protein>
<reference evidence="2 3" key="1">
    <citation type="submission" date="2019-03" db="EMBL/GenBank/DDBJ databases">
        <title>Rhodosporidium diobovatum UCD-FST 08-225 genome sequencing, assembly, and annotation.</title>
        <authorList>
            <person name="Fakankun I.U."/>
            <person name="Fristensky B."/>
            <person name="Levin D.B."/>
        </authorList>
    </citation>
    <scope>NUCLEOTIDE SEQUENCE [LARGE SCALE GENOMIC DNA]</scope>
    <source>
        <strain evidence="2 3">UCD-FST 08-225</strain>
    </source>
</reference>
<evidence type="ECO:0000256" key="1">
    <source>
        <dbReference type="SAM" id="MobiDB-lite"/>
    </source>
</evidence>
<name>A0A5C5FMI1_9BASI</name>
<dbReference type="Proteomes" id="UP000311382">
    <property type="component" value="Unassembled WGS sequence"/>
</dbReference>